<reference evidence="1" key="2">
    <citation type="journal article" date="2015" name="Data Brief">
        <title>Shoot transcriptome of the giant reed, Arundo donax.</title>
        <authorList>
            <person name="Barrero R.A."/>
            <person name="Guerrero F.D."/>
            <person name="Moolhuijzen P."/>
            <person name="Goolsby J.A."/>
            <person name="Tidwell J."/>
            <person name="Bellgard S.E."/>
            <person name="Bellgard M.I."/>
        </authorList>
    </citation>
    <scope>NUCLEOTIDE SEQUENCE</scope>
    <source>
        <tissue evidence="1">Shoot tissue taken approximately 20 cm above the soil surface</tissue>
    </source>
</reference>
<accession>A0A0A9D6V1</accession>
<proteinExistence type="predicted"/>
<evidence type="ECO:0000313" key="1">
    <source>
        <dbReference type="EMBL" id="JAD84324.1"/>
    </source>
</evidence>
<dbReference type="AlphaFoldDB" id="A0A0A9D6V1"/>
<name>A0A0A9D6V1_ARUDO</name>
<dbReference type="EMBL" id="GBRH01213571">
    <property type="protein sequence ID" value="JAD84324.1"/>
    <property type="molecule type" value="Transcribed_RNA"/>
</dbReference>
<organism evidence="1">
    <name type="scientific">Arundo donax</name>
    <name type="common">Giant reed</name>
    <name type="synonym">Donax arundinaceus</name>
    <dbReference type="NCBI Taxonomy" id="35708"/>
    <lineage>
        <taxon>Eukaryota</taxon>
        <taxon>Viridiplantae</taxon>
        <taxon>Streptophyta</taxon>
        <taxon>Embryophyta</taxon>
        <taxon>Tracheophyta</taxon>
        <taxon>Spermatophyta</taxon>
        <taxon>Magnoliopsida</taxon>
        <taxon>Liliopsida</taxon>
        <taxon>Poales</taxon>
        <taxon>Poaceae</taxon>
        <taxon>PACMAD clade</taxon>
        <taxon>Arundinoideae</taxon>
        <taxon>Arundineae</taxon>
        <taxon>Arundo</taxon>
    </lineage>
</organism>
<reference evidence="1" key="1">
    <citation type="submission" date="2014-09" db="EMBL/GenBank/DDBJ databases">
        <authorList>
            <person name="Magalhaes I.L.F."/>
            <person name="Oliveira U."/>
            <person name="Santos F.R."/>
            <person name="Vidigal T.H.D.A."/>
            <person name="Brescovit A.D."/>
            <person name="Santos A.J."/>
        </authorList>
    </citation>
    <scope>NUCLEOTIDE SEQUENCE</scope>
    <source>
        <tissue evidence="1">Shoot tissue taken approximately 20 cm above the soil surface</tissue>
    </source>
</reference>
<sequence length="90" mass="10353">MWFPSLRSRKIPPSIIKRHSQGVQASRLDIVETNLIRPMEGKFEWHINKNRHHSRKPMENQAMKTLKKVPAAGSLPYAMSHGSLKKAKVI</sequence>
<protein>
    <submittedName>
        <fullName evidence="1">Uncharacterized protein</fullName>
    </submittedName>
</protein>